<evidence type="ECO:0000256" key="6">
    <source>
        <dbReference type="SAM" id="MobiDB-lite"/>
    </source>
</evidence>
<feature type="transmembrane region" description="Helical" evidence="7">
    <location>
        <begin position="147"/>
        <end position="167"/>
    </location>
</feature>
<dbReference type="Pfam" id="PF00662">
    <property type="entry name" value="Proton_antipo_N"/>
    <property type="match status" value="1"/>
</dbReference>
<evidence type="ECO:0000256" key="7">
    <source>
        <dbReference type="SAM" id="Phobius"/>
    </source>
</evidence>
<feature type="transmembrane region" description="Helical" evidence="7">
    <location>
        <begin position="6"/>
        <end position="30"/>
    </location>
</feature>
<organism evidence="10 11">
    <name type="scientific">Haliangium ochraceum (strain DSM 14365 / JCM 11303 / SMP-2)</name>
    <dbReference type="NCBI Taxonomy" id="502025"/>
    <lineage>
        <taxon>Bacteria</taxon>
        <taxon>Pseudomonadati</taxon>
        <taxon>Myxococcota</taxon>
        <taxon>Polyangia</taxon>
        <taxon>Haliangiales</taxon>
        <taxon>Kofleriaceae</taxon>
        <taxon>Haliangium</taxon>
    </lineage>
</organism>
<dbReference type="InterPro" id="IPR001750">
    <property type="entry name" value="ND/Mrp_TM"/>
</dbReference>
<dbReference type="HOGENOM" id="CLU_007100_0_4_7"/>
<evidence type="ECO:0000259" key="8">
    <source>
        <dbReference type="Pfam" id="PF00361"/>
    </source>
</evidence>
<feature type="transmembrane region" description="Helical" evidence="7">
    <location>
        <begin position="93"/>
        <end position="111"/>
    </location>
</feature>
<accession>D0LNJ8</accession>
<feature type="transmembrane region" description="Helical" evidence="7">
    <location>
        <begin position="258"/>
        <end position="276"/>
    </location>
</feature>
<proteinExistence type="predicted"/>
<dbReference type="OrthoDB" id="9768329at2"/>
<comment type="subcellular location">
    <subcellularLocation>
        <location evidence="1">Endomembrane system</location>
        <topology evidence="1">Multi-pass membrane protein</topology>
    </subcellularLocation>
    <subcellularLocation>
        <location evidence="5">Membrane</location>
        <topology evidence="5">Multi-pass membrane protein</topology>
    </subcellularLocation>
</comment>
<evidence type="ECO:0000256" key="5">
    <source>
        <dbReference type="RuleBase" id="RU000320"/>
    </source>
</evidence>
<keyword evidence="4 7" id="KW-0472">Membrane</keyword>
<keyword evidence="11" id="KW-1185">Reference proteome</keyword>
<dbReference type="PRINTS" id="PR01434">
    <property type="entry name" value="NADHDHGNASE5"/>
</dbReference>
<sequence length="464" mass="50451">MIDVYLQAAAVIALAAPTLVFGLLAVWVWFKRPLREQTVTTLIGLSFTAATLACLTAVGIMAARGIDELRVPLGSWLSLGHFHLHMELMLDRLSLPFATFGAVLVGIVAAFSRRYMHRERGFVRFYVLLALLGSGFELVVLAGSLDIVVLGWELIGVTSAMLIAFFHHRPGPVRHGLRAFVTYRVCDVALITAVVWLHHVVGSTGFGEVGGLWAGPMLPMQTGQLVGIGLLLIFATLGKSAQVPLTGWLPRAMEGPTSSSAIFYGALSIHLGPYLLLRMAHFLEASPALAGTVVAIGALTVLHASLVGRVQTDIKSALAYASVTQVGLIFVEIGLGLRFLAIVHIVGHASVRTLQILRSPSLLYDHQNLERAVGQTLPHTGRHFERLIPDALQPWFYRFALERGYLDALLRDYVAGPLGRLLRGIDRMEQQWCDWLGGRAPAPAPVDVNSDASPNFLEETEVAR</sequence>
<reference evidence="10 11" key="1">
    <citation type="journal article" date="2010" name="Stand. Genomic Sci.">
        <title>Complete genome sequence of Haliangium ochraceum type strain (SMP-2).</title>
        <authorList>
            <consortium name="US DOE Joint Genome Institute (JGI-PGF)"/>
            <person name="Ivanova N."/>
            <person name="Daum C."/>
            <person name="Lang E."/>
            <person name="Abt B."/>
            <person name="Kopitz M."/>
            <person name="Saunders E."/>
            <person name="Lapidus A."/>
            <person name="Lucas S."/>
            <person name="Glavina Del Rio T."/>
            <person name="Nolan M."/>
            <person name="Tice H."/>
            <person name="Copeland A."/>
            <person name="Cheng J.F."/>
            <person name="Chen F."/>
            <person name="Bruce D."/>
            <person name="Goodwin L."/>
            <person name="Pitluck S."/>
            <person name="Mavromatis K."/>
            <person name="Pati A."/>
            <person name="Mikhailova N."/>
            <person name="Chen A."/>
            <person name="Palaniappan K."/>
            <person name="Land M."/>
            <person name="Hauser L."/>
            <person name="Chang Y.J."/>
            <person name="Jeffries C.D."/>
            <person name="Detter J.C."/>
            <person name="Brettin T."/>
            <person name="Rohde M."/>
            <person name="Goker M."/>
            <person name="Bristow J."/>
            <person name="Markowitz V."/>
            <person name="Eisen J.A."/>
            <person name="Hugenholtz P."/>
            <person name="Kyrpides N.C."/>
            <person name="Klenk H.P."/>
        </authorList>
    </citation>
    <scope>NUCLEOTIDE SEQUENCE [LARGE SCALE GENOMIC DNA]</scope>
    <source>
        <strain evidence="11">DSM 14365 / CIP 107738 / JCM 11303 / AJ 13395 / SMP-2</strain>
    </source>
</reference>
<dbReference type="InterPro" id="IPR001516">
    <property type="entry name" value="Proton_antipo_N"/>
</dbReference>
<feature type="transmembrane region" description="Helical" evidence="7">
    <location>
        <begin position="123"/>
        <end position="141"/>
    </location>
</feature>
<dbReference type="GO" id="GO:0008137">
    <property type="term" value="F:NADH dehydrogenase (ubiquinone) activity"/>
    <property type="evidence" value="ECO:0007669"/>
    <property type="project" value="InterPro"/>
</dbReference>
<dbReference type="EC" id="1.6.99.5" evidence="10"/>
<feature type="transmembrane region" description="Helical" evidence="7">
    <location>
        <begin position="42"/>
        <end position="63"/>
    </location>
</feature>
<dbReference type="eggNOG" id="COG1009">
    <property type="taxonomic scope" value="Bacteria"/>
</dbReference>
<keyword evidence="2 5" id="KW-0812">Transmembrane</keyword>
<dbReference type="GO" id="GO:0015990">
    <property type="term" value="P:electron transport coupled proton transport"/>
    <property type="evidence" value="ECO:0007669"/>
    <property type="project" value="TreeGrafter"/>
</dbReference>
<name>D0LNJ8_HALO1</name>
<feature type="domain" description="NADH:quinone oxidoreductase/Mrp antiporter transmembrane" evidence="8">
    <location>
        <begin position="143"/>
        <end position="368"/>
    </location>
</feature>
<dbReference type="InterPro" id="IPR003945">
    <property type="entry name" value="NU5C-like"/>
</dbReference>
<dbReference type="AlphaFoldDB" id="D0LNJ8"/>
<keyword evidence="10" id="KW-0560">Oxidoreductase</keyword>
<dbReference type="RefSeq" id="WP_012829501.1">
    <property type="nucleotide sequence ID" value="NC_013440.1"/>
</dbReference>
<feature type="domain" description="NADH-Ubiquinone oxidoreductase (complex I) chain 5 N-terminal" evidence="9">
    <location>
        <begin position="76"/>
        <end position="126"/>
    </location>
</feature>
<feature type="region of interest" description="Disordered" evidence="6">
    <location>
        <begin position="444"/>
        <end position="464"/>
    </location>
</feature>
<feature type="transmembrane region" description="Helical" evidence="7">
    <location>
        <begin position="179"/>
        <end position="198"/>
    </location>
</feature>
<dbReference type="GO" id="GO:0042773">
    <property type="term" value="P:ATP synthesis coupled electron transport"/>
    <property type="evidence" value="ECO:0007669"/>
    <property type="project" value="InterPro"/>
</dbReference>
<dbReference type="GO" id="GO:0016020">
    <property type="term" value="C:membrane"/>
    <property type="evidence" value="ECO:0007669"/>
    <property type="project" value="UniProtKB-SubCell"/>
</dbReference>
<evidence type="ECO:0000256" key="1">
    <source>
        <dbReference type="ARBA" id="ARBA00004127"/>
    </source>
</evidence>
<dbReference type="STRING" id="502025.Hoch_4409"/>
<dbReference type="EMBL" id="CP001804">
    <property type="protein sequence ID" value="ACY16903.1"/>
    <property type="molecule type" value="Genomic_DNA"/>
</dbReference>
<dbReference type="Pfam" id="PF00361">
    <property type="entry name" value="Proton_antipo_M"/>
    <property type="match status" value="1"/>
</dbReference>
<dbReference type="Proteomes" id="UP000001880">
    <property type="component" value="Chromosome"/>
</dbReference>
<dbReference type="KEGG" id="hoh:Hoch_4409"/>
<evidence type="ECO:0000313" key="11">
    <source>
        <dbReference type="Proteomes" id="UP000001880"/>
    </source>
</evidence>
<dbReference type="PANTHER" id="PTHR42829:SF2">
    <property type="entry name" value="NADH-UBIQUINONE OXIDOREDUCTASE CHAIN 5"/>
    <property type="match status" value="1"/>
</dbReference>
<evidence type="ECO:0000256" key="4">
    <source>
        <dbReference type="ARBA" id="ARBA00023136"/>
    </source>
</evidence>
<evidence type="ECO:0000259" key="9">
    <source>
        <dbReference type="Pfam" id="PF00662"/>
    </source>
</evidence>
<dbReference type="PANTHER" id="PTHR42829">
    <property type="entry name" value="NADH-UBIQUINONE OXIDOREDUCTASE CHAIN 5"/>
    <property type="match status" value="1"/>
</dbReference>
<evidence type="ECO:0000313" key="10">
    <source>
        <dbReference type="EMBL" id="ACY16903.1"/>
    </source>
</evidence>
<evidence type="ECO:0000256" key="3">
    <source>
        <dbReference type="ARBA" id="ARBA00022989"/>
    </source>
</evidence>
<gene>
    <name evidence="10" type="ordered locus">Hoch_4409</name>
</gene>
<feature type="transmembrane region" description="Helical" evidence="7">
    <location>
        <begin position="288"/>
        <end position="306"/>
    </location>
</feature>
<keyword evidence="3 7" id="KW-1133">Transmembrane helix</keyword>
<feature type="transmembrane region" description="Helical" evidence="7">
    <location>
        <begin position="318"/>
        <end position="346"/>
    </location>
</feature>
<dbReference type="GO" id="GO:0012505">
    <property type="term" value="C:endomembrane system"/>
    <property type="evidence" value="ECO:0007669"/>
    <property type="project" value="UniProtKB-SubCell"/>
</dbReference>
<protein>
    <submittedName>
        <fullName evidence="10">NADH dehydrogenase (Quinone)</fullName>
        <ecNumber evidence="10">1.6.99.5</ecNumber>
    </submittedName>
</protein>
<dbReference type="GO" id="GO:0003954">
    <property type="term" value="F:NADH dehydrogenase activity"/>
    <property type="evidence" value="ECO:0007669"/>
    <property type="project" value="TreeGrafter"/>
</dbReference>
<evidence type="ECO:0000256" key="2">
    <source>
        <dbReference type="ARBA" id="ARBA00022692"/>
    </source>
</evidence>
<feature type="transmembrane region" description="Helical" evidence="7">
    <location>
        <begin position="218"/>
        <end position="237"/>
    </location>
</feature>